<accession>A0ABD1EE16</accession>
<evidence type="ECO:0000256" key="1">
    <source>
        <dbReference type="SAM" id="MobiDB-lite"/>
    </source>
</evidence>
<organism evidence="2 3">
    <name type="scientific">Hypothenemus hampei</name>
    <name type="common">Coffee berry borer</name>
    <dbReference type="NCBI Taxonomy" id="57062"/>
    <lineage>
        <taxon>Eukaryota</taxon>
        <taxon>Metazoa</taxon>
        <taxon>Ecdysozoa</taxon>
        <taxon>Arthropoda</taxon>
        <taxon>Hexapoda</taxon>
        <taxon>Insecta</taxon>
        <taxon>Pterygota</taxon>
        <taxon>Neoptera</taxon>
        <taxon>Endopterygota</taxon>
        <taxon>Coleoptera</taxon>
        <taxon>Polyphaga</taxon>
        <taxon>Cucujiformia</taxon>
        <taxon>Curculionidae</taxon>
        <taxon>Scolytinae</taxon>
        <taxon>Hypothenemus</taxon>
    </lineage>
</organism>
<feature type="region of interest" description="Disordered" evidence="1">
    <location>
        <begin position="1"/>
        <end position="24"/>
    </location>
</feature>
<proteinExistence type="predicted"/>
<keyword evidence="3" id="KW-1185">Reference proteome</keyword>
<reference evidence="2 3" key="1">
    <citation type="submission" date="2024-05" db="EMBL/GenBank/DDBJ databases">
        <title>Genetic variation in Jamaican populations of the coffee berry borer (Hypothenemus hampei).</title>
        <authorList>
            <person name="Errbii M."/>
            <person name="Myrie A."/>
        </authorList>
    </citation>
    <scope>NUCLEOTIDE SEQUENCE [LARGE SCALE GENOMIC DNA]</scope>
    <source>
        <strain evidence="2">JA-Hopewell-2020-01-JO</strain>
        <tissue evidence="2">Whole body</tissue>
    </source>
</reference>
<gene>
    <name evidence="2" type="ORF">ABEB36_011046</name>
</gene>
<evidence type="ECO:0000313" key="2">
    <source>
        <dbReference type="EMBL" id="KAL1492869.1"/>
    </source>
</evidence>
<dbReference type="EMBL" id="JBDJPC010000008">
    <property type="protein sequence ID" value="KAL1492869.1"/>
    <property type="molecule type" value="Genomic_DNA"/>
</dbReference>
<dbReference type="PANTHER" id="PTHR10773">
    <property type="entry name" value="DNA-DIRECTED RNA POLYMERASES I, II, AND III SUBUNIT RPABC2"/>
    <property type="match status" value="1"/>
</dbReference>
<evidence type="ECO:0000313" key="3">
    <source>
        <dbReference type="Proteomes" id="UP001566132"/>
    </source>
</evidence>
<comment type="caution">
    <text evidence="2">The sequence shown here is derived from an EMBL/GenBank/DDBJ whole genome shotgun (WGS) entry which is preliminary data.</text>
</comment>
<dbReference type="PANTHER" id="PTHR10773:SF19">
    <property type="match status" value="1"/>
</dbReference>
<name>A0ABD1EE16_HYPHA</name>
<protein>
    <submittedName>
        <fullName evidence="2">Uncharacterized protein</fullName>
    </submittedName>
</protein>
<sequence>MSESDLENYSRKRRKSVRNTEEYKATKIKKSRLSGEPYKNYPGNMVPGKATGVPCMCKLECFKKVNEADTIAIMKRFRSFKTKNEQNLYFQGLMISTAIKQRRPRKDEAVQRTSSFKYFILINAERRQICKKAFLSLHGISSKAVQRLQVLLQLDKAPKDLRGQQNNRKIVAANIKSVEKMTMFSEFVLITCRIFHCHRSLFKTYFIYANCPYFPSAFII</sequence>
<dbReference type="Proteomes" id="UP001566132">
    <property type="component" value="Unassembled WGS sequence"/>
</dbReference>
<dbReference type="AlphaFoldDB" id="A0ABD1EE16"/>